<dbReference type="EMBL" id="GGFL01010661">
    <property type="protein sequence ID" value="MBW74839.1"/>
    <property type="molecule type" value="Transcribed_RNA"/>
</dbReference>
<evidence type="ECO:0000256" key="1">
    <source>
        <dbReference type="SAM" id="Phobius"/>
    </source>
</evidence>
<name>A0A2M4DBE5_ANODA</name>
<proteinExistence type="predicted"/>
<sequence length="66" mass="7450">MQNLHTSVGLHNIPSLFVLFALFNSLASCLRTRLSVRHRQGMPPSHEQEVITAAAGYGMRNEQRCR</sequence>
<keyword evidence="1" id="KW-0472">Membrane</keyword>
<feature type="transmembrane region" description="Helical" evidence="1">
    <location>
        <begin position="12"/>
        <end position="30"/>
    </location>
</feature>
<protein>
    <submittedName>
        <fullName evidence="2">Putative secreted protein</fullName>
    </submittedName>
</protein>
<organism evidence="2">
    <name type="scientific">Anopheles darlingi</name>
    <name type="common">Mosquito</name>
    <dbReference type="NCBI Taxonomy" id="43151"/>
    <lineage>
        <taxon>Eukaryota</taxon>
        <taxon>Metazoa</taxon>
        <taxon>Ecdysozoa</taxon>
        <taxon>Arthropoda</taxon>
        <taxon>Hexapoda</taxon>
        <taxon>Insecta</taxon>
        <taxon>Pterygota</taxon>
        <taxon>Neoptera</taxon>
        <taxon>Endopterygota</taxon>
        <taxon>Diptera</taxon>
        <taxon>Nematocera</taxon>
        <taxon>Culicoidea</taxon>
        <taxon>Culicidae</taxon>
        <taxon>Anophelinae</taxon>
        <taxon>Anopheles</taxon>
    </lineage>
</organism>
<keyword evidence="1" id="KW-0812">Transmembrane</keyword>
<reference evidence="2" key="1">
    <citation type="submission" date="2018-01" db="EMBL/GenBank/DDBJ databases">
        <title>An insight into the sialome of Amazonian anophelines.</title>
        <authorList>
            <person name="Ribeiro J.M."/>
            <person name="Scarpassa V."/>
            <person name="Calvo E."/>
        </authorList>
    </citation>
    <scope>NUCLEOTIDE SEQUENCE</scope>
</reference>
<dbReference type="AlphaFoldDB" id="A0A2M4DBE5"/>
<evidence type="ECO:0000313" key="2">
    <source>
        <dbReference type="EMBL" id="MBW74839.1"/>
    </source>
</evidence>
<keyword evidence="1" id="KW-1133">Transmembrane helix</keyword>
<accession>A0A2M4DBE5</accession>